<organism evidence="4 5">
    <name type="scientific">Pseudogemmobacter faecipullorum</name>
    <dbReference type="NCBI Taxonomy" id="2755041"/>
    <lineage>
        <taxon>Bacteria</taxon>
        <taxon>Pseudomonadati</taxon>
        <taxon>Pseudomonadota</taxon>
        <taxon>Alphaproteobacteria</taxon>
        <taxon>Rhodobacterales</taxon>
        <taxon>Paracoccaceae</taxon>
        <taxon>Pseudogemmobacter</taxon>
    </lineage>
</organism>
<dbReference type="PANTHER" id="PTHR30121:SF6">
    <property type="entry name" value="SLR6007 PROTEIN"/>
    <property type="match status" value="1"/>
</dbReference>
<dbReference type="Proteomes" id="UP001198571">
    <property type="component" value="Unassembled WGS sequence"/>
</dbReference>
<feature type="compositionally biased region" description="Basic and acidic residues" evidence="1">
    <location>
        <begin position="13"/>
        <end position="23"/>
    </location>
</feature>
<feature type="transmembrane region" description="Helical" evidence="2">
    <location>
        <begin position="42"/>
        <end position="60"/>
    </location>
</feature>
<evidence type="ECO:0000256" key="1">
    <source>
        <dbReference type="SAM" id="MobiDB-lite"/>
    </source>
</evidence>
<reference evidence="4 5" key="1">
    <citation type="submission" date="2020-07" db="EMBL/GenBank/DDBJ databases">
        <title>Pseudogemmobacter sp. nov., isolated from poultry manure in Taiwan.</title>
        <authorList>
            <person name="Lin S.-Y."/>
            <person name="Tang Y.-S."/>
            <person name="Young C.-C."/>
        </authorList>
    </citation>
    <scope>NUCLEOTIDE SEQUENCE [LARGE SCALE GENOMIC DNA]</scope>
    <source>
        <strain evidence="4 5">CC-YST710</strain>
    </source>
</reference>
<keyword evidence="2" id="KW-0472">Membrane</keyword>
<comment type="caution">
    <text evidence="4">The sequence shown here is derived from an EMBL/GenBank/DDBJ whole genome shotgun (WGS) entry which is preliminary data.</text>
</comment>
<keyword evidence="5" id="KW-1185">Reference proteome</keyword>
<gene>
    <name evidence="4" type="ORF">H0485_17095</name>
</gene>
<accession>A0ABS8CQN6</accession>
<sequence>MANTGRQYSGVRRGQEVSRAARREDTRKFGQKLYQWSSTEKGTVGIFGLIAGASLLLSWAPFIPEALFLTALALFFKYYALKKRKWSLPMRVPAYLSKRMKRPVVDATTNSTGKANLMLGMDLESAEEVWLDTEDVNKHALIIGTTGSGKTEAIMGHYAGFLALGSGGLIVDGKASVNTFDSAYKISRYLGRDADLFVMDYLTGGKDIIGPQQHRRSHTYNPLGFGGSAQKSEVMVSLLDGEDDMWKGRAIQFLEGVIPPMSFLAEQGFVLLNPSLIASYLNLNVIENFVLFGLIQDLNGKLVWLPEEYPSIWNALQSRMSALKLYLDGLPSFNLTRFNEPIYVSGMNIDEYEALKPRIIAKRDKSLETPGDKQQRGETEKQHGFITMQLTRSISSLKDSYGFIYNAEVGEISYYDVVLNRRSLMVLLPSLERSPSNLSMLGKMTVLSVKSVLGALLNTAPEGSRRQIIEGNPSNSSIPYLCVLDEVGYYVVPGTSVIPAQARSMGVAVYFGTQDIPSLSKGSEAEGKAILDNTALKMIGRVTSDAESETSRTAIQLAGKVSTQVASSMEFKRDSLGIHNSLKLTEGSSLDEEFRISYNDLTRQENGEFHVLIGTKEFDQTGKESGGQRLARILSFYTGNVPNVDTWRRNPYVTVKSPSVAEINLLRETERAERRFRSRLADLLEGPSEGLLIQLRTAQETIFGEFYAWRKAQIQSGSWAKLKVEEKHKAMADWIRSRNDRIHAQIEWAKTQEQAAKVIAQAKAAAEMIGDNTVASGLLAEVSARWSNTSTAISLEKIAKTYPDLDADALAKGSPLVGQYLAGAFDRHGEGDLRKKQNLDTIRSMSRSFAETTDA</sequence>
<dbReference type="CDD" id="cd01127">
    <property type="entry name" value="TrwB_TraG_TraD_VirD4"/>
    <property type="match status" value="1"/>
</dbReference>
<keyword evidence="2" id="KW-1133">Transmembrane helix</keyword>
<dbReference type="SUPFAM" id="SSF52540">
    <property type="entry name" value="P-loop containing nucleoside triphosphate hydrolases"/>
    <property type="match status" value="1"/>
</dbReference>
<proteinExistence type="predicted"/>
<dbReference type="Gene3D" id="3.40.50.300">
    <property type="entry name" value="P-loop containing nucleotide triphosphate hydrolases"/>
    <property type="match status" value="2"/>
</dbReference>
<dbReference type="Pfam" id="PF12696">
    <property type="entry name" value="TraG-D_C"/>
    <property type="match status" value="1"/>
</dbReference>
<evidence type="ECO:0000256" key="2">
    <source>
        <dbReference type="SAM" id="Phobius"/>
    </source>
</evidence>
<feature type="domain" description="TraD/TraG TraM recognition site" evidence="3">
    <location>
        <begin position="479"/>
        <end position="578"/>
    </location>
</feature>
<evidence type="ECO:0000259" key="3">
    <source>
        <dbReference type="Pfam" id="PF12696"/>
    </source>
</evidence>
<dbReference type="PANTHER" id="PTHR30121">
    <property type="entry name" value="UNCHARACTERIZED PROTEIN YJGR-RELATED"/>
    <property type="match status" value="1"/>
</dbReference>
<dbReference type="InterPro" id="IPR032689">
    <property type="entry name" value="TraG-D_C"/>
</dbReference>
<evidence type="ECO:0000313" key="5">
    <source>
        <dbReference type="Proteomes" id="UP001198571"/>
    </source>
</evidence>
<dbReference type="InterPro" id="IPR027417">
    <property type="entry name" value="P-loop_NTPase"/>
</dbReference>
<protein>
    <submittedName>
        <fullName evidence="4">TraM recognition domain-containing protein</fullName>
    </submittedName>
</protein>
<dbReference type="InterPro" id="IPR051162">
    <property type="entry name" value="T4SS_component"/>
</dbReference>
<dbReference type="RefSeq" id="WP_226937162.1">
    <property type="nucleotide sequence ID" value="NZ_JACDXX010000019.1"/>
</dbReference>
<dbReference type="EMBL" id="JACDXX010000019">
    <property type="protein sequence ID" value="MCB5411711.1"/>
    <property type="molecule type" value="Genomic_DNA"/>
</dbReference>
<evidence type="ECO:0000313" key="4">
    <source>
        <dbReference type="EMBL" id="MCB5411711.1"/>
    </source>
</evidence>
<keyword evidence="2" id="KW-0812">Transmembrane</keyword>
<feature type="region of interest" description="Disordered" evidence="1">
    <location>
        <begin position="1"/>
        <end position="23"/>
    </location>
</feature>
<name>A0ABS8CQN6_9RHOB</name>